<evidence type="ECO:0000313" key="2">
    <source>
        <dbReference type="Proteomes" id="UP001187192"/>
    </source>
</evidence>
<reference evidence="1" key="1">
    <citation type="submission" date="2023-07" db="EMBL/GenBank/DDBJ databases">
        <title>draft genome sequence of fig (Ficus carica).</title>
        <authorList>
            <person name="Takahashi T."/>
            <person name="Nishimura K."/>
        </authorList>
    </citation>
    <scope>NUCLEOTIDE SEQUENCE</scope>
</reference>
<comment type="caution">
    <text evidence="1">The sequence shown here is derived from an EMBL/GenBank/DDBJ whole genome shotgun (WGS) entry which is preliminary data.</text>
</comment>
<protein>
    <submittedName>
        <fullName evidence="1">Uncharacterized protein</fullName>
    </submittedName>
</protein>
<organism evidence="1 2">
    <name type="scientific">Ficus carica</name>
    <name type="common">Common fig</name>
    <dbReference type="NCBI Taxonomy" id="3494"/>
    <lineage>
        <taxon>Eukaryota</taxon>
        <taxon>Viridiplantae</taxon>
        <taxon>Streptophyta</taxon>
        <taxon>Embryophyta</taxon>
        <taxon>Tracheophyta</taxon>
        <taxon>Spermatophyta</taxon>
        <taxon>Magnoliopsida</taxon>
        <taxon>eudicotyledons</taxon>
        <taxon>Gunneridae</taxon>
        <taxon>Pentapetalae</taxon>
        <taxon>rosids</taxon>
        <taxon>fabids</taxon>
        <taxon>Rosales</taxon>
        <taxon>Moraceae</taxon>
        <taxon>Ficeae</taxon>
        <taxon>Ficus</taxon>
    </lineage>
</organism>
<dbReference type="AlphaFoldDB" id="A0AA88ADH3"/>
<dbReference type="EMBL" id="BTGU01000029">
    <property type="protein sequence ID" value="GMN48952.1"/>
    <property type="molecule type" value="Genomic_DNA"/>
</dbReference>
<dbReference type="Proteomes" id="UP001187192">
    <property type="component" value="Unassembled WGS sequence"/>
</dbReference>
<proteinExistence type="predicted"/>
<evidence type="ECO:0000313" key="1">
    <source>
        <dbReference type="EMBL" id="GMN48952.1"/>
    </source>
</evidence>
<sequence length="168" mass="18408">MKAGVKGLVDSGITKILRIFIHTRQRKTVLIMNSTRDMGFLSDDQPWNLSYGVGGALGRYSTISRAATGSQEGVKGKKGVFQMSNPTEEHTIRSAIRSTGTQQRLPCKHGMLQNCVYIRPLLTPSALSQIWPLALPNTPIPTSKPSSCKTVMVDSKFFIKIIGSTCPR</sequence>
<gene>
    <name evidence="1" type="ORF">TIFTF001_018119</name>
</gene>
<name>A0AA88ADH3_FICCA</name>
<accession>A0AA88ADH3</accession>
<keyword evidence="2" id="KW-1185">Reference proteome</keyword>